<feature type="transmembrane region" description="Helical" evidence="1">
    <location>
        <begin position="41"/>
        <end position="57"/>
    </location>
</feature>
<evidence type="ECO:0000313" key="2">
    <source>
        <dbReference type="EMBL" id="SIT97518.1"/>
    </source>
</evidence>
<organism evidence="2 3">
    <name type="scientific">Epilithonimonas bovis DSM 19482</name>
    <dbReference type="NCBI Taxonomy" id="1121284"/>
    <lineage>
        <taxon>Bacteria</taxon>
        <taxon>Pseudomonadati</taxon>
        <taxon>Bacteroidota</taxon>
        <taxon>Flavobacteriia</taxon>
        <taxon>Flavobacteriales</taxon>
        <taxon>Weeksellaceae</taxon>
        <taxon>Chryseobacterium group</taxon>
        <taxon>Epilithonimonas</taxon>
    </lineage>
</organism>
<accession>A0A1U7Q034</accession>
<feature type="transmembrane region" description="Helical" evidence="1">
    <location>
        <begin position="7"/>
        <end position="29"/>
    </location>
</feature>
<dbReference type="RefSeq" id="WP_076783672.1">
    <property type="nucleotide sequence ID" value="NZ_FTPU01000024.1"/>
</dbReference>
<feature type="transmembrane region" description="Helical" evidence="1">
    <location>
        <begin position="97"/>
        <end position="117"/>
    </location>
</feature>
<keyword evidence="1" id="KW-1133">Transmembrane helix</keyword>
<keyword evidence="3" id="KW-1185">Reference proteome</keyword>
<dbReference type="Proteomes" id="UP000187261">
    <property type="component" value="Unassembled WGS sequence"/>
</dbReference>
<keyword evidence="1" id="KW-0472">Membrane</keyword>
<evidence type="ECO:0000256" key="1">
    <source>
        <dbReference type="SAM" id="Phobius"/>
    </source>
</evidence>
<reference evidence="3" key="1">
    <citation type="submission" date="2016-10" db="EMBL/GenBank/DDBJ databases">
        <authorList>
            <person name="Varghese N."/>
            <person name="Submissions S."/>
        </authorList>
    </citation>
    <scope>NUCLEOTIDE SEQUENCE [LARGE SCALE GENOMIC DNA]</scope>
    <source>
        <strain evidence="3">DSM 19482</strain>
    </source>
</reference>
<dbReference type="EMBL" id="FTPU01000024">
    <property type="protein sequence ID" value="SIT97518.1"/>
    <property type="molecule type" value="Genomic_DNA"/>
</dbReference>
<dbReference type="STRING" id="1121284.SAMN05660493_02238"/>
<proteinExistence type="predicted"/>
<sequence>MDRLKTSLSYLFIFLLVGFICGVVIKYFIPGLDVNPALHSGLFAINLIGFLIILGFYNSSKYKGIGFVFLGLIIFKFFAVAYLFYRFRTDFSDHILVYFILYWIYMMTDMLLVIKLIKKQD</sequence>
<name>A0A1U7Q034_9FLAO</name>
<dbReference type="AlphaFoldDB" id="A0A1U7Q034"/>
<protein>
    <submittedName>
        <fullName evidence="2">Uncharacterized protein</fullName>
    </submittedName>
</protein>
<keyword evidence="1" id="KW-0812">Transmembrane</keyword>
<gene>
    <name evidence="2" type="ORF">SAMN05660493_02238</name>
</gene>
<evidence type="ECO:0000313" key="3">
    <source>
        <dbReference type="Proteomes" id="UP000187261"/>
    </source>
</evidence>
<feature type="transmembrane region" description="Helical" evidence="1">
    <location>
        <begin position="64"/>
        <end position="85"/>
    </location>
</feature>